<gene>
    <name evidence="1" type="ORF">J2Z19_000841</name>
</gene>
<evidence type="ECO:0000313" key="2">
    <source>
        <dbReference type="Proteomes" id="UP000823773"/>
    </source>
</evidence>
<reference evidence="1" key="1">
    <citation type="submission" date="2021-03" db="EMBL/GenBank/DDBJ databases">
        <title>Genomic Encyclopedia of Type Strains, Phase IV (KMG-IV): sequencing the most valuable type-strain genomes for metagenomic binning, comparative biology and taxonomic classification.</title>
        <authorList>
            <person name="Goeker M."/>
        </authorList>
    </citation>
    <scope>NUCLEOTIDE SEQUENCE</scope>
    <source>
        <strain evidence="1">DSM 18131</strain>
    </source>
</reference>
<proteinExistence type="predicted"/>
<dbReference type="Proteomes" id="UP000823773">
    <property type="component" value="Unassembled WGS sequence"/>
</dbReference>
<comment type="caution">
    <text evidence="1">The sequence shown here is derived from an EMBL/GenBank/DDBJ whole genome shotgun (WGS) entry which is preliminary data.</text>
</comment>
<dbReference type="EMBL" id="JAGGJR010000001">
    <property type="protein sequence ID" value="MBP1871144.1"/>
    <property type="molecule type" value="Genomic_DNA"/>
</dbReference>
<name>A0ACC5SR06_ENSAD</name>
<sequence length="154" mass="16812">MTEGMRSKFSLARRMLFDNGGLEEIFHHVRNLVVATLVIAAGMHAVENGRSLDIKGLPNTAVAGYIVSTIGVVLFLLNLADGLHRLSKVRRHLALQILLLAIYAFVTHRVTQLVLALRMSTLEGPLPERLGGAAGGCRRLISLSITPPWRRGTP</sequence>
<accession>A0ACC5SR06</accession>
<organism evidence="1 2">
    <name type="scientific">Ensifer adhaerens</name>
    <name type="common">Sinorhizobium morelense</name>
    <dbReference type="NCBI Taxonomy" id="106592"/>
    <lineage>
        <taxon>Bacteria</taxon>
        <taxon>Pseudomonadati</taxon>
        <taxon>Pseudomonadota</taxon>
        <taxon>Alphaproteobacteria</taxon>
        <taxon>Hyphomicrobiales</taxon>
        <taxon>Rhizobiaceae</taxon>
        <taxon>Sinorhizobium/Ensifer group</taxon>
        <taxon>Ensifer</taxon>
    </lineage>
</organism>
<keyword evidence="2" id="KW-1185">Reference proteome</keyword>
<protein>
    <submittedName>
        <fullName evidence="1">Uncharacterized protein</fullName>
    </submittedName>
</protein>
<evidence type="ECO:0000313" key="1">
    <source>
        <dbReference type="EMBL" id="MBP1871144.1"/>
    </source>
</evidence>